<evidence type="ECO:0000313" key="1">
    <source>
        <dbReference type="EMBL" id="QHT72082.1"/>
    </source>
</evidence>
<organism evidence="1 2">
    <name type="scientific">Rhodocytophaga rosea</name>
    <dbReference type="NCBI Taxonomy" id="2704465"/>
    <lineage>
        <taxon>Bacteria</taxon>
        <taxon>Pseudomonadati</taxon>
        <taxon>Bacteroidota</taxon>
        <taxon>Cytophagia</taxon>
        <taxon>Cytophagales</taxon>
        <taxon>Rhodocytophagaceae</taxon>
        <taxon>Rhodocytophaga</taxon>
    </lineage>
</organism>
<gene>
    <name evidence="1" type="ORF">GXP67_19040</name>
</gene>
<dbReference type="AlphaFoldDB" id="A0A6C0GXD0"/>
<proteinExistence type="predicted"/>
<dbReference type="EMBL" id="CP048222">
    <property type="protein sequence ID" value="QHT72082.1"/>
    <property type="molecule type" value="Genomic_DNA"/>
</dbReference>
<sequence>MKFNSKSERKVELMMDKCDVKITGYDGDEVLIEAMGMETPPKRAEGLKPLYNTAEDNSGLGLSVTQENNTVKIIKATSHREVKYTIKVPIKVSLLFEEVNHHGRDITISGIEGDVEVKTKSSDIHLDNISGSVVASSIGGDVTVVFASLSQQKPSAISVVGSIVDVTLPADTKADFKMKSVSGEIYTDFDLAVNDSKEGLRKVGGGHHIEGKANGGGVAMSIETVGSDIFIRKKKS</sequence>
<keyword evidence="2" id="KW-1185">Reference proteome</keyword>
<reference evidence="1 2" key="1">
    <citation type="submission" date="2020-01" db="EMBL/GenBank/DDBJ databases">
        <authorList>
            <person name="Kim M.K."/>
        </authorList>
    </citation>
    <scope>NUCLEOTIDE SEQUENCE [LARGE SCALE GENOMIC DNA]</scope>
    <source>
        <strain evidence="1 2">172606-1</strain>
    </source>
</reference>
<name>A0A6C0GXD0_9BACT</name>
<protein>
    <submittedName>
        <fullName evidence="1">DUF4097 domain-containing protein</fullName>
    </submittedName>
</protein>
<dbReference type="Proteomes" id="UP000480178">
    <property type="component" value="Chromosome"/>
</dbReference>
<dbReference type="KEGG" id="rhoz:GXP67_19040"/>
<evidence type="ECO:0000313" key="2">
    <source>
        <dbReference type="Proteomes" id="UP000480178"/>
    </source>
</evidence>
<accession>A0A6C0GXD0</accession>